<dbReference type="Proteomes" id="UP000054837">
    <property type="component" value="Unassembled WGS sequence"/>
</dbReference>
<dbReference type="GO" id="GO:0004407">
    <property type="term" value="F:histone deacetylase activity"/>
    <property type="evidence" value="ECO:0007669"/>
    <property type="project" value="TreeGrafter"/>
</dbReference>
<dbReference type="AlphaFoldDB" id="A0A0W8I2F6"/>
<dbReference type="CDD" id="cd09994">
    <property type="entry name" value="HDAC_AcuC_like"/>
    <property type="match status" value="1"/>
</dbReference>
<dbReference type="InterPro" id="IPR037138">
    <property type="entry name" value="His_deacetylse_dom_sf"/>
</dbReference>
<dbReference type="RefSeq" id="WP_058892082.1">
    <property type="nucleotide sequence ID" value="NZ_LQBL01000031.1"/>
</dbReference>
<dbReference type="STRING" id="767452.AVL62_07470"/>
<protein>
    <recommendedName>
        <fullName evidence="3">Acetoin utilization protein AcuC</fullName>
    </recommendedName>
</protein>
<evidence type="ECO:0000256" key="2">
    <source>
        <dbReference type="ARBA" id="ARBA00005947"/>
    </source>
</evidence>
<dbReference type="GO" id="GO:0040029">
    <property type="term" value="P:epigenetic regulation of gene expression"/>
    <property type="evidence" value="ECO:0007669"/>
    <property type="project" value="TreeGrafter"/>
</dbReference>
<organism evidence="6 7">
    <name type="scientific">Serinicoccus chungangensis</name>
    <dbReference type="NCBI Taxonomy" id="767452"/>
    <lineage>
        <taxon>Bacteria</taxon>
        <taxon>Bacillati</taxon>
        <taxon>Actinomycetota</taxon>
        <taxon>Actinomycetes</taxon>
        <taxon>Micrococcales</taxon>
        <taxon>Ornithinimicrobiaceae</taxon>
        <taxon>Serinicoccus</taxon>
    </lineage>
</organism>
<evidence type="ECO:0000259" key="5">
    <source>
        <dbReference type="Pfam" id="PF00850"/>
    </source>
</evidence>
<evidence type="ECO:0000256" key="4">
    <source>
        <dbReference type="ARBA" id="ARBA00022627"/>
    </source>
</evidence>
<accession>A0A0W8I2F6</accession>
<name>A0A0W8I2F6_9MICO</name>
<comment type="caution">
    <text evidence="6">The sequence shown here is derived from an EMBL/GenBank/DDBJ whole genome shotgun (WGS) entry which is preliminary data.</text>
</comment>
<evidence type="ECO:0000313" key="7">
    <source>
        <dbReference type="Proteomes" id="UP000054837"/>
    </source>
</evidence>
<evidence type="ECO:0000256" key="1">
    <source>
        <dbReference type="ARBA" id="ARBA00005101"/>
    </source>
</evidence>
<evidence type="ECO:0000256" key="3">
    <source>
        <dbReference type="ARBA" id="ARBA00020218"/>
    </source>
</evidence>
<dbReference type="OrthoDB" id="9808367at2"/>
<comment type="pathway">
    <text evidence="1">Ketone degradation; acetoin degradation.</text>
</comment>
<keyword evidence="7" id="KW-1185">Reference proteome</keyword>
<dbReference type="InterPro" id="IPR000286">
    <property type="entry name" value="HDACs"/>
</dbReference>
<dbReference type="PANTHER" id="PTHR10625:SF10">
    <property type="entry name" value="HISTONE DEACETYLASE HDAC1"/>
    <property type="match status" value="1"/>
</dbReference>
<dbReference type="UniPathway" id="UPA00040"/>
<proteinExistence type="inferred from homology"/>
<feature type="domain" description="Histone deacetylase" evidence="5">
    <location>
        <begin position="21"/>
        <end position="317"/>
    </location>
</feature>
<evidence type="ECO:0000313" key="6">
    <source>
        <dbReference type="EMBL" id="KUG51786.1"/>
    </source>
</evidence>
<dbReference type="Gene3D" id="3.40.800.20">
    <property type="entry name" value="Histone deacetylase domain"/>
    <property type="match status" value="1"/>
</dbReference>
<comment type="similarity">
    <text evidence="2">Belongs to the histone deacetylase family.</text>
</comment>
<dbReference type="InterPro" id="IPR023696">
    <property type="entry name" value="Ureohydrolase_dom_sf"/>
</dbReference>
<reference evidence="6 7" key="1">
    <citation type="submission" date="2015-12" db="EMBL/GenBank/DDBJ databases">
        <title>Serinicoccus chungangenesis strain CD08_5 genome sequencing and assembly.</title>
        <authorList>
            <person name="Chander A.M."/>
            <person name="Kaur G."/>
            <person name="Nair G.R."/>
            <person name="Dhawan D.K."/>
            <person name="Kochhar R.K."/>
            <person name="Mayilraj S."/>
            <person name="Bhadada S.K."/>
        </authorList>
    </citation>
    <scope>NUCLEOTIDE SEQUENCE [LARGE SCALE GENOMIC DNA]</scope>
    <source>
        <strain evidence="6 7">CD08_5</strain>
    </source>
</reference>
<dbReference type="InterPro" id="IPR023801">
    <property type="entry name" value="His_deacetylse_dom"/>
</dbReference>
<dbReference type="GO" id="GO:0045150">
    <property type="term" value="P:acetoin catabolic process"/>
    <property type="evidence" value="ECO:0007669"/>
    <property type="project" value="UniProtKB-UniPathway"/>
</dbReference>
<dbReference type="PRINTS" id="PR01270">
    <property type="entry name" value="HDASUPER"/>
</dbReference>
<dbReference type="PANTHER" id="PTHR10625">
    <property type="entry name" value="HISTONE DEACETYLASE HDAC1-RELATED"/>
    <property type="match status" value="1"/>
</dbReference>
<dbReference type="InterPro" id="IPR003085">
    <property type="entry name" value="AcuC"/>
</dbReference>
<keyword evidence="4" id="KW-0006">Acetoin catabolism</keyword>
<dbReference type="SUPFAM" id="SSF52768">
    <property type="entry name" value="Arginase/deacetylase"/>
    <property type="match status" value="1"/>
</dbReference>
<dbReference type="EMBL" id="LQBL01000031">
    <property type="protein sequence ID" value="KUG51786.1"/>
    <property type="molecule type" value="Genomic_DNA"/>
</dbReference>
<dbReference type="PRINTS" id="PR01272">
    <property type="entry name" value="ACUCPROTEIN"/>
</dbReference>
<gene>
    <name evidence="6" type="ORF">AVL62_07470</name>
</gene>
<dbReference type="Pfam" id="PF00850">
    <property type="entry name" value="Hist_deacetyl"/>
    <property type="match status" value="1"/>
</dbReference>
<sequence>MTSSWVMWDERYAAYDFGLGHPMHPSRLLLTHRLALDLGLLGHEDVRLLPARHATDDELLTVHTRDLVEVVREASADPSLARGRQGVGTEDTPAFAGMHDASTLAVGATLEACRAVWSGETVRACNIAGGLHHAMPQAASGFCVYNDIAVGIQDLLDSGAERVLYLDLDVHHGDGVERCFWNDPRVMTVSIHETGRALFPGTGFPGDTGGPRAPDTAVNIALPPGTGDEGWLRAYQAVVPTLARAFDPQIVVSQHGCDCHYADPLAHLAVSMEALAVAYGWVRDLADDLTEGRWVSLGGGGYELVEVVPRAWTHLIGVVTGRPVDPTTPVPETWRSHVEEVYGQDAPRTMGDRGGREIRVRRWEDGHDLDDPVDLAVMATRRACFPGWGLDPYLD</sequence>